<protein>
    <submittedName>
        <fullName evidence="1">Uncharacterized protein</fullName>
    </submittedName>
</protein>
<accession>A0ABN9LR16</accession>
<dbReference type="Proteomes" id="UP001176940">
    <property type="component" value="Unassembled WGS sequence"/>
</dbReference>
<sequence>MYAILEQPIEGAYCCARCEHVVHLETQILTLNVQLATRRSIDNMERSLLLTEQTLNGTDEGGDGGMELQDNEVASWATVRKRGQMPDLAITRVQRPFEDQAHAGYLTKVIANSMASVNTNMSAQFAEDPILQLNVHKLPKKQITVRQPPLAKLTTPVNVKRMGPWLDKYPNKSAMAQLRFGFSFGFFIPFNFLHEPQLAPNLKSARESPGILSDKLNKEIKLGRFKGPFKTHPFSNL</sequence>
<reference evidence="1" key="1">
    <citation type="submission" date="2023-07" db="EMBL/GenBank/DDBJ databases">
        <authorList>
            <person name="Stuckert A."/>
        </authorList>
    </citation>
    <scope>NUCLEOTIDE SEQUENCE</scope>
</reference>
<dbReference type="EMBL" id="CAUEEQ010026535">
    <property type="protein sequence ID" value="CAJ0947277.1"/>
    <property type="molecule type" value="Genomic_DNA"/>
</dbReference>
<name>A0ABN9LR16_9NEOB</name>
<evidence type="ECO:0000313" key="1">
    <source>
        <dbReference type="EMBL" id="CAJ0947277.1"/>
    </source>
</evidence>
<comment type="caution">
    <text evidence="1">The sequence shown here is derived from an EMBL/GenBank/DDBJ whole genome shotgun (WGS) entry which is preliminary data.</text>
</comment>
<keyword evidence="2" id="KW-1185">Reference proteome</keyword>
<gene>
    <name evidence="1" type="ORF">RIMI_LOCUS11629000</name>
</gene>
<evidence type="ECO:0000313" key="2">
    <source>
        <dbReference type="Proteomes" id="UP001176940"/>
    </source>
</evidence>
<proteinExistence type="predicted"/>
<organism evidence="1 2">
    <name type="scientific">Ranitomeya imitator</name>
    <name type="common">mimic poison frog</name>
    <dbReference type="NCBI Taxonomy" id="111125"/>
    <lineage>
        <taxon>Eukaryota</taxon>
        <taxon>Metazoa</taxon>
        <taxon>Chordata</taxon>
        <taxon>Craniata</taxon>
        <taxon>Vertebrata</taxon>
        <taxon>Euteleostomi</taxon>
        <taxon>Amphibia</taxon>
        <taxon>Batrachia</taxon>
        <taxon>Anura</taxon>
        <taxon>Neobatrachia</taxon>
        <taxon>Hyloidea</taxon>
        <taxon>Dendrobatidae</taxon>
        <taxon>Dendrobatinae</taxon>
        <taxon>Ranitomeya</taxon>
    </lineage>
</organism>